<dbReference type="EMBL" id="QXGB01000478">
    <property type="protein sequence ID" value="KAE9213481.1"/>
    <property type="molecule type" value="Genomic_DNA"/>
</dbReference>
<protein>
    <submittedName>
        <fullName evidence="2">Uncharacterized protein</fullName>
    </submittedName>
</protein>
<evidence type="ECO:0000313" key="9">
    <source>
        <dbReference type="EMBL" id="KAE9340321.1"/>
    </source>
</evidence>
<evidence type="ECO:0000313" key="8">
    <source>
        <dbReference type="EMBL" id="KAE9312032.1"/>
    </source>
</evidence>
<sequence>MIMDRRHGEVEDEDSPCVTGGIVVEAECETSRTSCWSVVLRLIRWLAEVSYGLAVPASAARHFELHRAEAPECAAKSKMRR</sequence>
<name>A0A6A3L4A6_9STRA</name>
<dbReference type="EMBL" id="QXFW01000492">
    <property type="protein sequence ID" value="KAE9010634.1"/>
    <property type="molecule type" value="Genomic_DNA"/>
</dbReference>
<evidence type="ECO:0000313" key="3">
    <source>
        <dbReference type="EMBL" id="KAE9114430.1"/>
    </source>
</evidence>
<evidence type="ECO:0000313" key="17">
    <source>
        <dbReference type="Proteomes" id="UP000486351"/>
    </source>
</evidence>
<evidence type="ECO:0000313" key="5">
    <source>
        <dbReference type="EMBL" id="KAE9144821.1"/>
    </source>
</evidence>
<gene>
    <name evidence="8" type="ORF">PF001_g9447</name>
    <name evidence="7" type="ORF">PF002_g11532</name>
    <name evidence="6" type="ORF">PF005_g10190</name>
    <name evidence="5" type="ORF">PF006_g10274</name>
    <name evidence="3" type="ORF">PF007_g10366</name>
    <name evidence="9" type="ORF">PF008_g11162</name>
    <name evidence="1" type="ORF">PF009_g11461</name>
    <name evidence="4" type="ORF">PF010_g8908</name>
    <name evidence="2" type="ORF">PF011_g9746</name>
</gene>
<dbReference type="EMBL" id="QXFX01000416">
    <property type="protein sequence ID" value="KAE9116582.1"/>
    <property type="molecule type" value="Genomic_DNA"/>
</dbReference>
<dbReference type="Proteomes" id="UP000433483">
    <property type="component" value="Unassembled WGS sequence"/>
</dbReference>
<reference evidence="16 17" key="1">
    <citation type="submission" date="2018-09" db="EMBL/GenBank/DDBJ databases">
        <title>Genomic investigation of the strawberry pathogen Phytophthora fragariae indicates pathogenicity is determined by transcriptional variation in three key races.</title>
        <authorList>
            <person name="Adams T.M."/>
            <person name="Armitage A.D."/>
            <person name="Sobczyk M.K."/>
            <person name="Bates H.J."/>
            <person name="Dunwell J.M."/>
            <person name="Nellist C.F."/>
            <person name="Harrison R.J."/>
        </authorList>
    </citation>
    <scope>NUCLEOTIDE SEQUENCE [LARGE SCALE GENOMIC DNA]</scope>
    <source>
        <strain evidence="8 12">A4</strain>
        <strain evidence="7 13">BC-1</strain>
        <strain evidence="6 11">NOV-27</strain>
        <strain evidence="5 14">NOV-5</strain>
        <strain evidence="3 15">NOV-71</strain>
        <strain evidence="9 17">NOV-77</strain>
        <strain evidence="1 10">NOV-9</strain>
        <strain evidence="4 18">ONT-3</strain>
        <strain evidence="2 16">SCRP245</strain>
    </source>
</reference>
<evidence type="ECO:0000313" key="10">
    <source>
        <dbReference type="Proteomes" id="UP000429523"/>
    </source>
</evidence>
<keyword evidence="11" id="KW-1185">Reference proteome</keyword>
<evidence type="ECO:0000313" key="2">
    <source>
        <dbReference type="EMBL" id="KAE9010634.1"/>
    </source>
</evidence>
<evidence type="ECO:0000313" key="7">
    <source>
        <dbReference type="EMBL" id="KAE9235403.1"/>
    </source>
</evidence>
<evidence type="ECO:0000313" key="14">
    <source>
        <dbReference type="Proteomes" id="UP000440732"/>
    </source>
</evidence>
<evidence type="ECO:0000313" key="18">
    <source>
        <dbReference type="Proteomes" id="UP000488956"/>
    </source>
</evidence>
<evidence type="ECO:0000313" key="16">
    <source>
        <dbReference type="Proteomes" id="UP000460718"/>
    </source>
</evidence>
<dbReference type="Proteomes" id="UP000440732">
    <property type="component" value="Unassembled WGS sequence"/>
</dbReference>
<evidence type="ECO:0000313" key="11">
    <source>
        <dbReference type="Proteomes" id="UP000433483"/>
    </source>
</evidence>
<dbReference type="EMBL" id="QXFZ01000488">
    <property type="protein sequence ID" value="KAE9114430.1"/>
    <property type="molecule type" value="Genomic_DNA"/>
</dbReference>
<dbReference type="Proteomes" id="UP000486351">
    <property type="component" value="Unassembled WGS sequence"/>
</dbReference>
<dbReference type="EMBL" id="QXFY01000586">
    <property type="protein sequence ID" value="KAE9340321.1"/>
    <property type="molecule type" value="Genomic_DNA"/>
</dbReference>
<proteinExistence type="predicted"/>
<accession>A0A6A3L4A6</accession>
<dbReference type="EMBL" id="QXGA01000512">
    <property type="protein sequence ID" value="KAE9144821.1"/>
    <property type="molecule type" value="Genomic_DNA"/>
</dbReference>
<evidence type="ECO:0000313" key="12">
    <source>
        <dbReference type="Proteomes" id="UP000437068"/>
    </source>
</evidence>
<dbReference type="EMBL" id="QXGD01000529">
    <property type="protein sequence ID" value="KAE9235403.1"/>
    <property type="molecule type" value="Genomic_DNA"/>
</dbReference>
<dbReference type="AlphaFoldDB" id="A0A6A3L4A6"/>
<evidence type="ECO:0000313" key="15">
    <source>
        <dbReference type="Proteomes" id="UP000441208"/>
    </source>
</evidence>
<comment type="caution">
    <text evidence="2">The sequence shown here is derived from an EMBL/GenBank/DDBJ whole genome shotgun (WGS) entry which is preliminary data.</text>
</comment>
<dbReference type="Proteomes" id="UP000429523">
    <property type="component" value="Unassembled WGS sequence"/>
</dbReference>
<evidence type="ECO:0000313" key="4">
    <source>
        <dbReference type="EMBL" id="KAE9116582.1"/>
    </source>
</evidence>
<dbReference type="Proteomes" id="UP000437068">
    <property type="component" value="Unassembled WGS sequence"/>
</dbReference>
<dbReference type="EMBL" id="QXGF01000542">
    <property type="protein sequence ID" value="KAE8938668.1"/>
    <property type="molecule type" value="Genomic_DNA"/>
</dbReference>
<dbReference type="Proteomes" id="UP000460718">
    <property type="component" value="Unassembled WGS sequence"/>
</dbReference>
<dbReference type="Proteomes" id="UP000440367">
    <property type="component" value="Unassembled WGS sequence"/>
</dbReference>
<dbReference type="Proteomes" id="UP000488956">
    <property type="component" value="Unassembled WGS sequence"/>
</dbReference>
<organism evidence="2 16">
    <name type="scientific">Phytophthora fragariae</name>
    <dbReference type="NCBI Taxonomy" id="53985"/>
    <lineage>
        <taxon>Eukaryota</taxon>
        <taxon>Sar</taxon>
        <taxon>Stramenopiles</taxon>
        <taxon>Oomycota</taxon>
        <taxon>Peronosporomycetes</taxon>
        <taxon>Peronosporales</taxon>
        <taxon>Peronosporaceae</taxon>
        <taxon>Phytophthora</taxon>
    </lineage>
</organism>
<evidence type="ECO:0000313" key="13">
    <source>
        <dbReference type="Proteomes" id="UP000440367"/>
    </source>
</evidence>
<dbReference type="EMBL" id="QXGE01000454">
    <property type="protein sequence ID" value="KAE9312032.1"/>
    <property type="molecule type" value="Genomic_DNA"/>
</dbReference>
<evidence type="ECO:0000313" key="1">
    <source>
        <dbReference type="EMBL" id="KAE8938668.1"/>
    </source>
</evidence>
<evidence type="ECO:0000313" key="6">
    <source>
        <dbReference type="EMBL" id="KAE9213481.1"/>
    </source>
</evidence>
<dbReference type="Proteomes" id="UP000441208">
    <property type="component" value="Unassembled WGS sequence"/>
</dbReference>